<gene>
    <name evidence="2" type="ORF">PoB_006395200</name>
</gene>
<dbReference type="Pfam" id="PF17921">
    <property type="entry name" value="Integrase_H2C2"/>
    <property type="match status" value="1"/>
</dbReference>
<evidence type="ECO:0000259" key="1">
    <source>
        <dbReference type="Pfam" id="PF17921"/>
    </source>
</evidence>
<keyword evidence="2" id="KW-0695">RNA-directed DNA polymerase</keyword>
<dbReference type="InterPro" id="IPR041588">
    <property type="entry name" value="Integrase_H2C2"/>
</dbReference>
<name>A0AAV4CZT0_9GAST</name>
<dbReference type="GO" id="GO:0003964">
    <property type="term" value="F:RNA-directed DNA polymerase activity"/>
    <property type="evidence" value="ECO:0007669"/>
    <property type="project" value="UniProtKB-KW"/>
</dbReference>
<dbReference type="FunFam" id="1.10.340.70:FF:000001">
    <property type="entry name" value="Retrovirus-related Pol polyprotein from transposon gypsy-like Protein"/>
    <property type="match status" value="1"/>
</dbReference>
<dbReference type="PANTHER" id="PTHR37984">
    <property type="entry name" value="PROTEIN CBG26694"/>
    <property type="match status" value="1"/>
</dbReference>
<evidence type="ECO:0000313" key="3">
    <source>
        <dbReference type="Proteomes" id="UP000735302"/>
    </source>
</evidence>
<evidence type="ECO:0000313" key="2">
    <source>
        <dbReference type="EMBL" id="GFO37447.1"/>
    </source>
</evidence>
<sequence>MTDNVRSEIKHETLQLASEKAVPVTTTCAALGDPKRAKDLCVPILRGKIGGREVDVMQDNGCERVVVRGSWKNINLKQVILPKLLRRYVISVAHDSITDAHLGIKQMNDKILNNLYWPGMDGDVTRYCWSYDVCQHKMKKVNVPIVPLEKILLIVTPFKRVAIDIVGTINHQVRMGTDSSQLSWIIPLGTQRQFSHRRLIPRRWL</sequence>
<proteinExistence type="predicted"/>
<reference evidence="2 3" key="1">
    <citation type="journal article" date="2021" name="Elife">
        <title>Chloroplast acquisition without the gene transfer in kleptoplastic sea slugs, Plakobranchus ocellatus.</title>
        <authorList>
            <person name="Maeda T."/>
            <person name="Takahashi S."/>
            <person name="Yoshida T."/>
            <person name="Shimamura S."/>
            <person name="Takaki Y."/>
            <person name="Nagai Y."/>
            <person name="Toyoda A."/>
            <person name="Suzuki Y."/>
            <person name="Arimoto A."/>
            <person name="Ishii H."/>
            <person name="Satoh N."/>
            <person name="Nishiyama T."/>
            <person name="Hasebe M."/>
            <person name="Maruyama T."/>
            <person name="Minagawa J."/>
            <person name="Obokata J."/>
            <person name="Shigenobu S."/>
        </authorList>
    </citation>
    <scope>NUCLEOTIDE SEQUENCE [LARGE SCALE GENOMIC DNA]</scope>
</reference>
<keyword evidence="2" id="KW-0548">Nucleotidyltransferase</keyword>
<dbReference type="InterPro" id="IPR050951">
    <property type="entry name" value="Retrovirus_Pol_polyprotein"/>
</dbReference>
<keyword evidence="3" id="KW-1185">Reference proteome</keyword>
<dbReference type="EMBL" id="BLXT01007237">
    <property type="protein sequence ID" value="GFO37447.1"/>
    <property type="molecule type" value="Genomic_DNA"/>
</dbReference>
<comment type="caution">
    <text evidence="2">The sequence shown here is derived from an EMBL/GenBank/DDBJ whole genome shotgun (WGS) entry which is preliminary data.</text>
</comment>
<protein>
    <submittedName>
        <fullName evidence="2">Reverse transcriptase</fullName>
    </submittedName>
</protein>
<feature type="domain" description="Integrase zinc-binding" evidence="1">
    <location>
        <begin position="82"/>
        <end position="137"/>
    </location>
</feature>
<dbReference type="Gene3D" id="1.10.340.70">
    <property type="match status" value="1"/>
</dbReference>
<dbReference type="AlphaFoldDB" id="A0AAV4CZT0"/>
<dbReference type="PANTHER" id="PTHR37984:SF15">
    <property type="entry name" value="INTEGRASE CATALYTIC DOMAIN-CONTAINING PROTEIN"/>
    <property type="match status" value="1"/>
</dbReference>
<keyword evidence="2" id="KW-0808">Transferase</keyword>
<organism evidence="2 3">
    <name type="scientific">Plakobranchus ocellatus</name>
    <dbReference type="NCBI Taxonomy" id="259542"/>
    <lineage>
        <taxon>Eukaryota</taxon>
        <taxon>Metazoa</taxon>
        <taxon>Spiralia</taxon>
        <taxon>Lophotrochozoa</taxon>
        <taxon>Mollusca</taxon>
        <taxon>Gastropoda</taxon>
        <taxon>Heterobranchia</taxon>
        <taxon>Euthyneura</taxon>
        <taxon>Panpulmonata</taxon>
        <taxon>Sacoglossa</taxon>
        <taxon>Placobranchoidea</taxon>
        <taxon>Plakobranchidae</taxon>
        <taxon>Plakobranchus</taxon>
    </lineage>
</organism>
<accession>A0AAV4CZT0</accession>
<dbReference type="Proteomes" id="UP000735302">
    <property type="component" value="Unassembled WGS sequence"/>
</dbReference>